<dbReference type="InterPro" id="IPR012373">
    <property type="entry name" value="Ferrdict_sens_TM"/>
</dbReference>
<evidence type="ECO:0000259" key="3">
    <source>
        <dbReference type="Pfam" id="PF16220"/>
    </source>
</evidence>
<dbReference type="EMBL" id="JBDIZK010000001">
    <property type="protein sequence ID" value="MEN3745860.1"/>
    <property type="molecule type" value="Genomic_DNA"/>
</dbReference>
<dbReference type="Proteomes" id="UP001427805">
    <property type="component" value="Unassembled WGS sequence"/>
</dbReference>
<evidence type="ECO:0000259" key="2">
    <source>
        <dbReference type="Pfam" id="PF04773"/>
    </source>
</evidence>
<dbReference type="PANTHER" id="PTHR30273:SF2">
    <property type="entry name" value="PROTEIN FECR"/>
    <property type="match status" value="1"/>
</dbReference>
<reference evidence="4 5" key="1">
    <citation type="submission" date="2024-05" db="EMBL/GenBank/DDBJ databases">
        <title>Sphingomonas sp. HF-S3 16S ribosomal RNA gene Genome sequencing and assembly.</title>
        <authorList>
            <person name="Lee H."/>
        </authorList>
    </citation>
    <scope>NUCLEOTIDE SEQUENCE [LARGE SCALE GENOMIC DNA]</scope>
    <source>
        <strain evidence="4 5">HF-S3</strain>
    </source>
</reference>
<protein>
    <submittedName>
        <fullName evidence="4">DUF4880 domain-containing protein</fullName>
    </submittedName>
</protein>
<sequence>MSRKRTDDDAAQHVPGTAAKVSGVVASQDDRLLEEAADWLVRMISGSATADDADRLAKWRAQSTAHEAAFREVAGVRSYADIASRTRKPVDRRAILSAGGGALAVLIGIGVARPPLGLWPSYGELMADHRTPVGGRLALHPVAGVDVELSSRTAVSLVDNGRGIRLIAGETYVAARPSDGMFSVQTDRMRVDGQDAEFNVQVLVNRQRVSCVKGTVRCDTGGRVTTLIANQAMTSGPDGTRQMTVDAAKESAWRRGLLIFDGTPLAEVVDQINLYRPGRIILTDAALQEIPLNAVFHIANIDNSVTQIEQLANVRARYMAGGVVLLG</sequence>
<keyword evidence="5" id="KW-1185">Reference proteome</keyword>
<keyword evidence="1" id="KW-0472">Membrane</keyword>
<organism evidence="4 5">
    <name type="scientific">Sphingomonas rustica</name>
    <dbReference type="NCBI Taxonomy" id="3103142"/>
    <lineage>
        <taxon>Bacteria</taxon>
        <taxon>Pseudomonadati</taxon>
        <taxon>Pseudomonadota</taxon>
        <taxon>Alphaproteobacteria</taxon>
        <taxon>Sphingomonadales</taxon>
        <taxon>Sphingomonadaceae</taxon>
        <taxon>Sphingomonas</taxon>
    </lineage>
</organism>
<dbReference type="Gene3D" id="2.60.120.1440">
    <property type="match status" value="1"/>
</dbReference>
<dbReference type="Pfam" id="PF16220">
    <property type="entry name" value="DUF4880"/>
    <property type="match status" value="1"/>
</dbReference>
<dbReference type="RefSeq" id="WP_346244864.1">
    <property type="nucleotide sequence ID" value="NZ_JBDIZK010000001.1"/>
</dbReference>
<dbReference type="Gene3D" id="3.55.50.30">
    <property type="match status" value="1"/>
</dbReference>
<dbReference type="PANTHER" id="PTHR30273">
    <property type="entry name" value="PERIPLASMIC SIGNAL SENSOR AND SIGMA FACTOR ACTIVATOR FECR-RELATED"/>
    <property type="match status" value="1"/>
</dbReference>
<accession>A0ABV0B415</accession>
<keyword evidence="1" id="KW-1133">Transmembrane helix</keyword>
<evidence type="ECO:0000313" key="4">
    <source>
        <dbReference type="EMBL" id="MEN3745860.1"/>
    </source>
</evidence>
<evidence type="ECO:0000256" key="1">
    <source>
        <dbReference type="SAM" id="Phobius"/>
    </source>
</evidence>
<dbReference type="InterPro" id="IPR006860">
    <property type="entry name" value="FecR"/>
</dbReference>
<feature type="transmembrane region" description="Helical" evidence="1">
    <location>
        <begin position="94"/>
        <end position="112"/>
    </location>
</feature>
<feature type="domain" description="FecR protein" evidence="2">
    <location>
        <begin position="128"/>
        <end position="217"/>
    </location>
</feature>
<name>A0ABV0B415_9SPHN</name>
<feature type="domain" description="FecR N-terminal" evidence="3">
    <location>
        <begin position="34"/>
        <end position="74"/>
    </location>
</feature>
<dbReference type="InterPro" id="IPR032623">
    <property type="entry name" value="FecR_N"/>
</dbReference>
<comment type="caution">
    <text evidence="4">The sequence shown here is derived from an EMBL/GenBank/DDBJ whole genome shotgun (WGS) entry which is preliminary data.</text>
</comment>
<gene>
    <name evidence="4" type="ORF">TPR58_01675</name>
</gene>
<dbReference type="PIRSF" id="PIRSF018266">
    <property type="entry name" value="FecR"/>
    <property type="match status" value="1"/>
</dbReference>
<keyword evidence="1" id="KW-0812">Transmembrane</keyword>
<proteinExistence type="predicted"/>
<evidence type="ECO:0000313" key="5">
    <source>
        <dbReference type="Proteomes" id="UP001427805"/>
    </source>
</evidence>
<dbReference type="Pfam" id="PF04773">
    <property type="entry name" value="FecR"/>
    <property type="match status" value="1"/>
</dbReference>